<evidence type="ECO:0000256" key="6">
    <source>
        <dbReference type="SAM" id="Phobius"/>
    </source>
</evidence>
<protein>
    <recommendedName>
        <fullName evidence="7">BED-type domain-containing protein</fullName>
    </recommendedName>
</protein>
<dbReference type="GO" id="GO:0008270">
    <property type="term" value="F:zinc ion binding"/>
    <property type="evidence" value="ECO:0007669"/>
    <property type="project" value="UniProtKB-KW"/>
</dbReference>
<proteinExistence type="predicted"/>
<feature type="compositionally biased region" description="Gly residues" evidence="5">
    <location>
        <begin position="351"/>
        <end position="360"/>
    </location>
</feature>
<dbReference type="AlphaFoldDB" id="A0A9Q1KXF2"/>
<organism evidence="8 9">
    <name type="scientific">Carnegiea gigantea</name>
    <dbReference type="NCBI Taxonomy" id="171969"/>
    <lineage>
        <taxon>Eukaryota</taxon>
        <taxon>Viridiplantae</taxon>
        <taxon>Streptophyta</taxon>
        <taxon>Embryophyta</taxon>
        <taxon>Tracheophyta</taxon>
        <taxon>Spermatophyta</taxon>
        <taxon>Magnoliopsida</taxon>
        <taxon>eudicotyledons</taxon>
        <taxon>Gunneridae</taxon>
        <taxon>Pentapetalae</taxon>
        <taxon>Caryophyllales</taxon>
        <taxon>Cactineae</taxon>
        <taxon>Cactaceae</taxon>
        <taxon>Cactoideae</taxon>
        <taxon>Echinocereeae</taxon>
        <taxon>Carnegiea</taxon>
    </lineage>
</organism>
<dbReference type="EMBL" id="JAKOGI010000013">
    <property type="protein sequence ID" value="KAJ8450663.1"/>
    <property type="molecule type" value="Genomic_DNA"/>
</dbReference>
<dbReference type="PANTHER" id="PTHR46951">
    <property type="entry name" value="BED-TYPE DOMAIN-CONTAINING PROTEIN"/>
    <property type="match status" value="1"/>
</dbReference>
<keyword evidence="1" id="KW-0479">Metal-binding</keyword>
<evidence type="ECO:0000256" key="3">
    <source>
        <dbReference type="ARBA" id="ARBA00022833"/>
    </source>
</evidence>
<keyword evidence="9" id="KW-1185">Reference proteome</keyword>
<evidence type="ECO:0000259" key="7">
    <source>
        <dbReference type="Pfam" id="PF02892"/>
    </source>
</evidence>
<evidence type="ECO:0000313" key="9">
    <source>
        <dbReference type="Proteomes" id="UP001153076"/>
    </source>
</evidence>
<sequence length="524" mass="59232">MSEHSSRSTEDVGWHFGIAVDGNKKQVQCKFCGKIIKGEITCLKQHLAHKTGDVAPCPEVAAEVKRDMNKLLQEFKEKKTDKIRRTRDLEQEIARSINRIDVDEDDDEDEDDDQLAFARYQSLQQHQLHHDQQVFRASRGRFYDEGGSTQATQARMRRSATVREGGSGKGVMAFTHLSTLAERLKVVKIDLEKGQTRTKQSKVNAGWMKAAKKKLIKAFGSWVIDNNQSFTVFDSIYTNPLLDTIREVGRDVRAPRYYFNPEYMDREQEQAPNEVKIRAGVQRVIIRLEPNIETQITAMNQLFLYRQGHDTFGTPLAQRVAKNTMPDQQSQGTHNSGSGGDLSPPSTADGSGDGGNGGNRGVNDIGTSQSSRPSLRDINRTKPDHNSRRGEEYEEETIGHTFRHLRKAKDKASKAPPDYDSQVAHRCPAEQQMPSTFNCNWSCVMMVVYITMDIIKQMQIRVHRLTNLTPLILVANHIFLNPIQVAKLMIIFRSSTTGLLITTIIIIIVPQFMLEIRVQVVNLG</sequence>
<comment type="caution">
    <text evidence="8">The sequence shown here is derived from an EMBL/GenBank/DDBJ whole genome shotgun (WGS) entry which is preliminary data.</text>
</comment>
<feature type="compositionally biased region" description="Basic and acidic residues" evidence="5">
    <location>
        <begin position="374"/>
        <end position="391"/>
    </location>
</feature>
<evidence type="ECO:0000256" key="4">
    <source>
        <dbReference type="SAM" id="Coils"/>
    </source>
</evidence>
<feature type="transmembrane region" description="Helical" evidence="6">
    <location>
        <begin position="490"/>
        <end position="509"/>
    </location>
</feature>
<keyword evidence="3" id="KW-0862">Zinc</keyword>
<feature type="coiled-coil region" evidence="4">
    <location>
        <begin position="61"/>
        <end position="92"/>
    </location>
</feature>
<gene>
    <name evidence="8" type="ORF">Cgig2_021135</name>
</gene>
<dbReference type="GO" id="GO:0003677">
    <property type="term" value="F:DNA binding"/>
    <property type="evidence" value="ECO:0007669"/>
    <property type="project" value="InterPro"/>
</dbReference>
<dbReference type="Pfam" id="PF02892">
    <property type="entry name" value="zf-BED"/>
    <property type="match status" value="1"/>
</dbReference>
<reference evidence="8" key="1">
    <citation type="submission" date="2022-04" db="EMBL/GenBank/DDBJ databases">
        <title>Carnegiea gigantea Genome sequencing and assembly v2.</title>
        <authorList>
            <person name="Copetti D."/>
            <person name="Sanderson M.J."/>
            <person name="Burquez A."/>
            <person name="Wojciechowski M.F."/>
        </authorList>
    </citation>
    <scope>NUCLEOTIDE SEQUENCE</scope>
    <source>
        <strain evidence="8">SGP5-SGP5p</strain>
        <tissue evidence="8">Aerial part</tissue>
    </source>
</reference>
<name>A0A9Q1KXF2_9CARY</name>
<dbReference type="Proteomes" id="UP001153076">
    <property type="component" value="Unassembled WGS sequence"/>
</dbReference>
<keyword evidence="6" id="KW-0812">Transmembrane</keyword>
<keyword evidence="6" id="KW-1133">Transmembrane helix</keyword>
<evidence type="ECO:0000256" key="2">
    <source>
        <dbReference type="ARBA" id="ARBA00022771"/>
    </source>
</evidence>
<feature type="compositionally biased region" description="Polar residues" evidence="5">
    <location>
        <begin position="325"/>
        <end position="336"/>
    </location>
</feature>
<keyword evidence="2" id="KW-0863">Zinc-finger</keyword>
<feature type="region of interest" description="Disordered" evidence="5">
    <location>
        <begin position="323"/>
        <end position="419"/>
    </location>
</feature>
<dbReference type="OrthoDB" id="2012664at2759"/>
<evidence type="ECO:0000313" key="8">
    <source>
        <dbReference type="EMBL" id="KAJ8450663.1"/>
    </source>
</evidence>
<keyword evidence="4" id="KW-0175">Coiled coil</keyword>
<dbReference type="InterPro" id="IPR003656">
    <property type="entry name" value="Znf_BED"/>
</dbReference>
<dbReference type="PANTHER" id="PTHR46951:SF2">
    <property type="entry name" value="BED-TYPE DOMAIN-CONTAINING PROTEIN"/>
    <property type="match status" value="1"/>
</dbReference>
<accession>A0A9Q1KXF2</accession>
<evidence type="ECO:0000256" key="1">
    <source>
        <dbReference type="ARBA" id="ARBA00022723"/>
    </source>
</evidence>
<feature type="domain" description="BED-type" evidence="7">
    <location>
        <begin position="14"/>
        <end position="50"/>
    </location>
</feature>
<evidence type="ECO:0000256" key="5">
    <source>
        <dbReference type="SAM" id="MobiDB-lite"/>
    </source>
</evidence>
<keyword evidence="6" id="KW-0472">Membrane</keyword>